<dbReference type="Proteomes" id="UP001597063">
    <property type="component" value="Unassembled WGS sequence"/>
</dbReference>
<sequence length="61" mass="6719">MLCLTCDRVRPALDRTDYTADRARLIVLRGLCTCRAGATDRPVRAPRHAAARKHAVVATDT</sequence>
<evidence type="ECO:0000313" key="2">
    <source>
        <dbReference type="Proteomes" id="UP001597063"/>
    </source>
</evidence>
<dbReference type="RefSeq" id="WP_131759740.1">
    <property type="nucleotide sequence ID" value="NZ_CAACUY010000088.1"/>
</dbReference>
<dbReference type="EMBL" id="JBHTGP010000004">
    <property type="protein sequence ID" value="MFD0684761.1"/>
    <property type="molecule type" value="Genomic_DNA"/>
</dbReference>
<keyword evidence="2" id="KW-1185">Reference proteome</keyword>
<proteinExistence type="predicted"/>
<evidence type="ECO:0000313" key="1">
    <source>
        <dbReference type="EMBL" id="MFD0684761.1"/>
    </source>
</evidence>
<accession>A0ABW2XJT1</accession>
<protein>
    <submittedName>
        <fullName evidence="1">Uncharacterized protein</fullName>
    </submittedName>
</protein>
<reference evidence="2" key="1">
    <citation type="journal article" date="2019" name="Int. J. Syst. Evol. Microbiol.">
        <title>The Global Catalogue of Microorganisms (GCM) 10K type strain sequencing project: providing services to taxonomists for standard genome sequencing and annotation.</title>
        <authorList>
            <consortium name="The Broad Institute Genomics Platform"/>
            <consortium name="The Broad Institute Genome Sequencing Center for Infectious Disease"/>
            <person name="Wu L."/>
            <person name="Ma J."/>
        </authorList>
    </citation>
    <scope>NUCLEOTIDE SEQUENCE [LARGE SCALE GENOMIC DNA]</scope>
    <source>
        <strain evidence="2">JCM 9371</strain>
    </source>
</reference>
<organism evidence="1 2">
    <name type="scientific">Actinomadura fibrosa</name>
    <dbReference type="NCBI Taxonomy" id="111802"/>
    <lineage>
        <taxon>Bacteria</taxon>
        <taxon>Bacillati</taxon>
        <taxon>Actinomycetota</taxon>
        <taxon>Actinomycetes</taxon>
        <taxon>Streptosporangiales</taxon>
        <taxon>Thermomonosporaceae</taxon>
        <taxon>Actinomadura</taxon>
    </lineage>
</organism>
<name>A0ABW2XJT1_9ACTN</name>
<comment type="caution">
    <text evidence="1">The sequence shown here is derived from an EMBL/GenBank/DDBJ whole genome shotgun (WGS) entry which is preliminary data.</text>
</comment>
<gene>
    <name evidence="1" type="ORF">ACFQZM_09655</name>
</gene>